<dbReference type="EMBL" id="MCAQ01000030">
    <property type="protein sequence ID" value="RKF30143.1"/>
    <property type="molecule type" value="Genomic_DNA"/>
</dbReference>
<evidence type="ECO:0000256" key="1">
    <source>
        <dbReference type="ARBA" id="ARBA00009091"/>
    </source>
</evidence>
<protein>
    <recommendedName>
        <fullName evidence="6">Outer membrane protein</fullName>
    </recommendedName>
</protein>
<evidence type="ECO:0000313" key="4">
    <source>
        <dbReference type="EMBL" id="RKF30143.1"/>
    </source>
</evidence>
<dbReference type="GO" id="GO:0005829">
    <property type="term" value="C:cytosol"/>
    <property type="evidence" value="ECO:0007669"/>
    <property type="project" value="TreeGrafter"/>
</dbReference>
<dbReference type="Gene3D" id="3.30.910.20">
    <property type="entry name" value="Skp domain"/>
    <property type="match status" value="1"/>
</dbReference>
<dbReference type="AlphaFoldDB" id="A0A420FAZ0"/>
<feature type="transmembrane region" description="Helical" evidence="3">
    <location>
        <begin position="6"/>
        <end position="24"/>
    </location>
</feature>
<comment type="similarity">
    <text evidence="1">Belongs to the Skp family.</text>
</comment>
<dbReference type="GO" id="GO:0051082">
    <property type="term" value="F:unfolded protein binding"/>
    <property type="evidence" value="ECO:0007669"/>
    <property type="project" value="InterPro"/>
</dbReference>
<dbReference type="PANTHER" id="PTHR35089">
    <property type="entry name" value="CHAPERONE PROTEIN SKP"/>
    <property type="match status" value="1"/>
</dbReference>
<dbReference type="InterPro" id="IPR005632">
    <property type="entry name" value="Chaperone_Skp"/>
</dbReference>
<keyword evidence="2" id="KW-0732">Signal</keyword>
<evidence type="ECO:0000256" key="3">
    <source>
        <dbReference type="SAM" id="Phobius"/>
    </source>
</evidence>
<sequence length="166" mass="18931">MKSIQALWACFILVLGLCVYLLFFKGEKIAYVESTRIFQEYKGAKVEREKLEAKGKEFKLKIDTLNFEVREAIIKYDGQSDNNAKQIIQLKQKQLNDYQRSVQESFQSEESAVMTKVAAELNAFLKDYGKRNGYKFIFIANPSGTIAYAADGTNVTDDVLKEINSN</sequence>
<dbReference type="Pfam" id="PF03938">
    <property type="entry name" value="OmpH"/>
    <property type="match status" value="1"/>
</dbReference>
<dbReference type="GO" id="GO:0050821">
    <property type="term" value="P:protein stabilization"/>
    <property type="evidence" value="ECO:0007669"/>
    <property type="project" value="TreeGrafter"/>
</dbReference>
<reference evidence="4 5" key="1">
    <citation type="submission" date="2016-07" db="EMBL/GenBank/DDBJ databases">
        <title>Genome analysis of Sphingobacterium siyangense T12B17.</title>
        <authorList>
            <person name="Xu D."/>
            <person name="Su Y."/>
            <person name="Zheng S."/>
        </authorList>
    </citation>
    <scope>NUCLEOTIDE SEQUENCE [LARGE SCALE GENOMIC DNA]</scope>
    <source>
        <strain evidence="4 5">T12B17</strain>
    </source>
</reference>
<gene>
    <name evidence="4" type="ORF">BCY89_20300</name>
</gene>
<proteinExistence type="inferred from homology"/>
<comment type="caution">
    <text evidence="4">The sequence shown here is derived from an EMBL/GenBank/DDBJ whole genome shotgun (WGS) entry which is preliminary data.</text>
</comment>
<keyword evidence="3" id="KW-0812">Transmembrane</keyword>
<keyword evidence="3" id="KW-1133">Transmembrane helix</keyword>
<dbReference type="RefSeq" id="WP_120336671.1">
    <property type="nucleotide sequence ID" value="NZ_MCAQ01000030.1"/>
</dbReference>
<evidence type="ECO:0000256" key="2">
    <source>
        <dbReference type="ARBA" id="ARBA00022729"/>
    </source>
</evidence>
<evidence type="ECO:0008006" key="6">
    <source>
        <dbReference type="Google" id="ProtNLM"/>
    </source>
</evidence>
<accession>A0A420FAZ0</accession>
<dbReference type="SMART" id="SM00935">
    <property type="entry name" value="OmpH"/>
    <property type="match status" value="1"/>
</dbReference>
<keyword evidence="3" id="KW-0472">Membrane</keyword>
<organism evidence="4 5">
    <name type="scientific">Sphingobacterium siyangense</name>
    <dbReference type="NCBI Taxonomy" id="459529"/>
    <lineage>
        <taxon>Bacteria</taxon>
        <taxon>Pseudomonadati</taxon>
        <taxon>Bacteroidota</taxon>
        <taxon>Sphingobacteriia</taxon>
        <taxon>Sphingobacteriales</taxon>
        <taxon>Sphingobacteriaceae</taxon>
        <taxon>Sphingobacterium</taxon>
    </lineage>
</organism>
<keyword evidence="5" id="KW-1185">Reference proteome</keyword>
<name>A0A420FAZ0_9SPHI</name>
<dbReference type="InterPro" id="IPR024930">
    <property type="entry name" value="Skp_dom_sf"/>
</dbReference>
<dbReference type="SUPFAM" id="SSF111384">
    <property type="entry name" value="OmpH-like"/>
    <property type="match status" value="1"/>
</dbReference>
<evidence type="ECO:0000313" key="5">
    <source>
        <dbReference type="Proteomes" id="UP000286402"/>
    </source>
</evidence>
<dbReference type="PANTHER" id="PTHR35089:SF1">
    <property type="entry name" value="CHAPERONE PROTEIN SKP"/>
    <property type="match status" value="1"/>
</dbReference>
<dbReference type="Proteomes" id="UP000286402">
    <property type="component" value="Unassembled WGS sequence"/>
</dbReference>